<evidence type="ECO:0000313" key="2">
    <source>
        <dbReference type="EMBL" id="KAF3528250.1"/>
    </source>
</evidence>
<reference evidence="2 3" key="1">
    <citation type="journal article" date="2020" name="BMC Genomics">
        <title>Intraspecific diversification of the crop wild relative Brassica cretica Lam. using demographic model selection.</title>
        <authorList>
            <person name="Kioukis A."/>
            <person name="Michalopoulou V.A."/>
            <person name="Briers L."/>
            <person name="Pirintsos S."/>
            <person name="Studholme D.J."/>
            <person name="Pavlidis P."/>
            <person name="Sarris P.F."/>
        </authorList>
    </citation>
    <scope>NUCLEOTIDE SEQUENCE [LARGE SCALE GENOMIC DNA]</scope>
    <source>
        <strain evidence="3">cv. PFS-1207/04</strain>
    </source>
</reference>
<name>A0ABQ7B7T7_BRACR</name>
<gene>
    <name evidence="2" type="ORF">DY000_02038226</name>
</gene>
<comment type="caution">
    <text evidence="2">The sequence shown here is derived from an EMBL/GenBank/DDBJ whole genome shotgun (WGS) entry which is preliminary data.</text>
</comment>
<feature type="region of interest" description="Disordered" evidence="1">
    <location>
        <begin position="1"/>
        <end position="41"/>
    </location>
</feature>
<sequence length="108" mass="11937">MPTTQSSLAKTRFKYPQSVETSNEANSEEVGGSELGSNRRTRVSSWVKLYRKIVDCVLEECAEEEDWIEKKAKLFTKGGCCYGYGFSAKVSSQKTHATCFGFNGGDCA</sequence>
<dbReference type="EMBL" id="QGKV02001507">
    <property type="protein sequence ID" value="KAF3528250.1"/>
    <property type="molecule type" value="Genomic_DNA"/>
</dbReference>
<dbReference type="Proteomes" id="UP000266723">
    <property type="component" value="Unassembled WGS sequence"/>
</dbReference>
<proteinExistence type="predicted"/>
<evidence type="ECO:0000313" key="3">
    <source>
        <dbReference type="Proteomes" id="UP000266723"/>
    </source>
</evidence>
<protein>
    <submittedName>
        <fullName evidence="2">Uncharacterized protein</fullName>
    </submittedName>
</protein>
<accession>A0ABQ7B7T7</accession>
<organism evidence="2 3">
    <name type="scientific">Brassica cretica</name>
    <name type="common">Mustard</name>
    <dbReference type="NCBI Taxonomy" id="69181"/>
    <lineage>
        <taxon>Eukaryota</taxon>
        <taxon>Viridiplantae</taxon>
        <taxon>Streptophyta</taxon>
        <taxon>Embryophyta</taxon>
        <taxon>Tracheophyta</taxon>
        <taxon>Spermatophyta</taxon>
        <taxon>Magnoliopsida</taxon>
        <taxon>eudicotyledons</taxon>
        <taxon>Gunneridae</taxon>
        <taxon>Pentapetalae</taxon>
        <taxon>rosids</taxon>
        <taxon>malvids</taxon>
        <taxon>Brassicales</taxon>
        <taxon>Brassicaceae</taxon>
        <taxon>Brassiceae</taxon>
        <taxon>Brassica</taxon>
    </lineage>
</organism>
<keyword evidence="3" id="KW-1185">Reference proteome</keyword>
<evidence type="ECO:0000256" key="1">
    <source>
        <dbReference type="SAM" id="MobiDB-lite"/>
    </source>
</evidence>